<gene>
    <name evidence="1" type="ORF">SYN_02060</name>
</gene>
<evidence type="ECO:0000313" key="1">
    <source>
        <dbReference type="EMBL" id="ABC79040.1"/>
    </source>
</evidence>
<dbReference type="AlphaFoldDB" id="Q2LY83"/>
<reference evidence="1 2" key="1">
    <citation type="journal article" date="2007" name="Proc. Natl. Acad. Sci. U.S.A.">
        <title>The genome of Syntrophus aciditrophicus: life at the thermodynamic limit of microbial growth.</title>
        <authorList>
            <person name="McInerney M.J."/>
            <person name="Rohlin L."/>
            <person name="Mouttaki H."/>
            <person name="Kim U."/>
            <person name="Krupp R.S."/>
            <person name="Rios-Hernandez L."/>
            <person name="Sieber J."/>
            <person name="Struchtemeyer C.G."/>
            <person name="Bhattacharyya A."/>
            <person name="Campbell J.W."/>
            <person name="Gunsalus R.P."/>
        </authorList>
    </citation>
    <scope>NUCLEOTIDE SEQUENCE [LARGE SCALE GENOMIC DNA]</scope>
    <source>
        <strain evidence="1 2">SB</strain>
    </source>
</reference>
<dbReference type="Proteomes" id="UP000001933">
    <property type="component" value="Chromosome"/>
</dbReference>
<dbReference type="OrthoDB" id="9850388at2"/>
<sequence length="83" mass="9725">MQVTSFMCPHCKKEHGVRDVSLWIPERDGFQIVTQMEEADFYDTESLNAQPEFKAKMEEEYGRAPDFEIGQYSGWCLREKAVE</sequence>
<name>Q2LY83_SYNAS</name>
<accession>Q2LY83</accession>
<evidence type="ECO:0000313" key="2">
    <source>
        <dbReference type="Proteomes" id="UP000001933"/>
    </source>
</evidence>
<dbReference type="RefSeq" id="WP_011419054.1">
    <property type="nucleotide sequence ID" value="NC_007759.1"/>
</dbReference>
<keyword evidence="2" id="KW-1185">Reference proteome</keyword>
<dbReference type="EMBL" id="CP000252">
    <property type="protein sequence ID" value="ABC79040.1"/>
    <property type="molecule type" value="Genomic_DNA"/>
</dbReference>
<proteinExistence type="predicted"/>
<organism evidence="1 2">
    <name type="scientific">Syntrophus aciditrophicus (strain SB)</name>
    <dbReference type="NCBI Taxonomy" id="56780"/>
    <lineage>
        <taxon>Bacteria</taxon>
        <taxon>Pseudomonadati</taxon>
        <taxon>Thermodesulfobacteriota</taxon>
        <taxon>Syntrophia</taxon>
        <taxon>Syntrophales</taxon>
        <taxon>Syntrophaceae</taxon>
        <taxon>Syntrophus</taxon>
    </lineage>
</organism>
<dbReference type="InParanoid" id="Q2LY83"/>
<protein>
    <submittedName>
        <fullName evidence="1">Hypothetical cytosolic protein</fullName>
    </submittedName>
</protein>
<dbReference type="KEGG" id="sat:SYN_02060"/>
<dbReference type="HOGENOM" id="CLU_2541367_0_0_7"/>